<dbReference type="GO" id="GO:0000978">
    <property type="term" value="F:RNA polymerase II cis-regulatory region sequence-specific DNA binding"/>
    <property type="evidence" value="ECO:0007669"/>
    <property type="project" value="TreeGrafter"/>
</dbReference>
<dbReference type="PROSITE" id="PS50090">
    <property type="entry name" value="MYB_LIKE"/>
    <property type="match status" value="2"/>
</dbReference>
<evidence type="ECO:0000313" key="5">
    <source>
        <dbReference type="Proteomes" id="UP000002630"/>
    </source>
</evidence>
<dbReference type="Pfam" id="PF00249">
    <property type="entry name" value="Myb_DNA-binding"/>
    <property type="match status" value="2"/>
</dbReference>
<proteinExistence type="predicted"/>
<dbReference type="InterPro" id="IPR001005">
    <property type="entry name" value="SANT/Myb"/>
</dbReference>
<keyword evidence="5" id="KW-1185">Reference proteome</keyword>
<name>D8LCF5_ECTSI</name>
<feature type="domain" description="Myb-like" evidence="2">
    <location>
        <begin position="92"/>
        <end position="137"/>
    </location>
</feature>
<dbReference type="Gene3D" id="1.10.10.60">
    <property type="entry name" value="Homeodomain-like"/>
    <property type="match status" value="2"/>
</dbReference>
<dbReference type="PANTHER" id="PTHR45614">
    <property type="entry name" value="MYB PROTEIN-RELATED"/>
    <property type="match status" value="1"/>
</dbReference>
<dbReference type="SUPFAM" id="SSF46689">
    <property type="entry name" value="Homeodomain-like"/>
    <property type="match status" value="1"/>
</dbReference>
<evidence type="ECO:0000256" key="1">
    <source>
        <dbReference type="SAM" id="MobiDB-lite"/>
    </source>
</evidence>
<dbReference type="eggNOG" id="KOG0048">
    <property type="taxonomic scope" value="Eukaryota"/>
</dbReference>
<dbReference type="AlphaFoldDB" id="D8LCF5"/>
<dbReference type="CDD" id="cd00167">
    <property type="entry name" value="SANT"/>
    <property type="match status" value="2"/>
</dbReference>
<dbReference type="EMBL" id="FN649752">
    <property type="protein sequence ID" value="CBN78191.1"/>
    <property type="molecule type" value="Genomic_DNA"/>
</dbReference>
<dbReference type="SMART" id="SM00717">
    <property type="entry name" value="SANT"/>
    <property type="match status" value="2"/>
</dbReference>
<protein>
    <submittedName>
        <fullName evidence="4">Myb-like DNA-binding domain containing protein</fullName>
    </submittedName>
</protein>
<dbReference type="InterPro" id="IPR009057">
    <property type="entry name" value="Homeodomain-like_sf"/>
</dbReference>
<dbReference type="Proteomes" id="UP000002630">
    <property type="component" value="Linkage Group LG27"/>
</dbReference>
<evidence type="ECO:0000313" key="4">
    <source>
        <dbReference type="EMBL" id="CBN78191.1"/>
    </source>
</evidence>
<feature type="domain" description="HTH myb-type" evidence="3">
    <location>
        <begin position="92"/>
        <end position="145"/>
    </location>
</feature>
<dbReference type="GO" id="GO:0005634">
    <property type="term" value="C:nucleus"/>
    <property type="evidence" value="ECO:0007669"/>
    <property type="project" value="TreeGrafter"/>
</dbReference>
<organism evidence="4 5">
    <name type="scientific">Ectocarpus siliculosus</name>
    <name type="common">Brown alga</name>
    <name type="synonym">Conferva siliculosa</name>
    <dbReference type="NCBI Taxonomy" id="2880"/>
    <lineage>
        <taxon>Eukaryota</taxon>
        <taxon>Sar</taxon>
        <taxon>Stramenopiles</taxon>
        <taxon>Ochrophyta</taxon>
        <taxon>PX clade</taxon>
        <taxon>Phaeophyceae</taxon>
        <taxon>Ectocarpales</taxon>
        <taxon>Ectocarpaceae</taxon>
        <taxon>Ectocarpus</taxon>
    </lineage>
</organism>
<gene>
    <name evidence="4" type="ORF">Esi_0103_0033</name>
</gene>
<reference evidence="4 5" key="1">
    <citation type="journal article" date="2010" name="Nature">
        <title>The Ectocarpus genome and the independent evolution of multicellularity in brown algae.</title>
        <authorList>
            <person name="Cock J.M."/>
            <person name="Sterck L."/>
            <person name="Rouze P."/>
            <person name="Scornet D."/>
            <person name="Allen A.E."/>
            <person name="Amoutzias G."/>
            <person name="Anthouard V."/>
            <person name="Artiguenave F."/>
            <person name="Aury J.M."/>
            <person name="Badger J.H."/>
            <person name="Beszteri B."/>
            <person name="Billiau K."/>
            <person name="Bonnet E."/>
            <person name="Bothwell J.H."/>
            <person name="Bowler C."/>
            <person name="Boyen C."/>
            <person name="Brownlee C."/>
            <person name="Carrano C.J."/>
            <person name="Charrier B."/>
            <person name="Cho G.Y."/>
            <person name="Coelho S.M."/>
            <person name="Collen J."/>
            <person name="Corre E."/>
            <person name="Da Silva C."/>
            <person name="Delage L."/>
            <person name="Delaroque N."/>
            <person name="Dittami S.M."/>
            <person name="Doulbeau S."/>
            <person name="Elias M."/>
            <person name="Farnham G."/>
            <person name="Gachon C.M."/>
            <person name="Gschloessl B."/>
            <person name="Heesch S."/>
            <person name="Jabbari K."/>
            <person name="Jubin C."/>
            <person name="Kawai H."/>
            <person name="Kimura K."/>
            <person name="Kloareg B."/>
            <person name="Kupper F.C."/>
            <person name="Lang D."/>
            <person name="Le Bail A."/>
            <person name="Leblanc C."/>
            <person name="Lerouge P."/>
            <person name="Lohr M."/>
            <person name="Lopez P.J."/>
            <person name="Martens C."/>
            <person name="Maumus F."/>
            <person name="Michel G."/>
            <person name="Miranda-Saavedra D."/>
            <person name="Morales J."/>
            <person name="Moreau H."/>
            <person name="Motomura T."/>
            <person name="Nagasato C."/>
            <person name="Napoli C.A."/>
            <person name="Nelson D.R."/>
            <person name="Nyvall-Collen P."/>
            <person name="Peters A.F."/>
            <person name="Pommier C."/>
            <person name="Potin P."/>
            <person name="Poulain J."/>
            <person name="Quesneville H."/>
            <person name="Read B."/>
            <person name="Rensing S.A."/>
            <person name="Ritter A."/>
            <person name="Rousvoal S."/>
            <person name="Samanta M."/>
            <person name="Samson G."/>
            <person name="Schroeder D.C."/>
            <person name="Segurens B."/>
            <person name="Strittmatter M."/>
            <person name="Tonon T."/>
            <person name="Tregear J.W."/>
            <person name="Valentin K."/>
            <person name="von Dassow P."/>
            <person name="Yamagishi T."/>
            <person name="Van de Peer Y."/>
            <person name="Wincker P."/>
        </authorList>
    </citation>
    <scope>NUCLEOTIDE SEQUENCE [LARGE SCALE GENOMIC DNA]</scope>
    <source>
        <strain evidence="5">Ec32 / CCAP1310/4</strain>
    </source>
</reference>
<dbReference type="InParanoid" id="D8LCF5"/>
<evidence type="ECO:0000259" key="3">
    <source>
        <dbReference type="PROSITE" id="PS51294"/>
    </source>
</evidence>
<dbReference type="STRING" id="2880.D8LCF5"/>
<feature type="domain" description="HTH myb-type" evidence="3">
    <location>
        <begin position="37"/>
        <end position="91"/>
    </location>
</feature>
<dbReference type="GO" id="GO:0000981">
    <property type="term" value="F:DNA-binding transcription factor activity, RNA polymerase II-specific"/>
    <property type="evidence" value="ECO:0007669"/>
    <property type="project" value="TreeGrafter"/>
</dbReference>
<feature type="region of interest" description="Disordered" evidence="1">
    <location>
        <begin position="1"/>
        <end position="29"/>
    </location>
</feature>
<dbReference type="InterPro" id="IPR050560">
    <property type="entry name" value="MYB_TF"/>
</dbReference>
<dbReference type="OrthoDB" id="2143914at2759"/>
<dbReference type="PANTHER" id="PTHR45614:SF274">
    <property type="entry name" value="MYB-LIKE DNA-BINDING PROTEIN"/>
    <property type="match status" value="1"/>
</dbReference>
<dbReference type="EMBL" id="FN647715">
    <property type="protein sequence ID" value="CBN78191.1"/>
    <property type="molecule type" value="Genomic_DNA"/>
</dbReference>
<dbReference type="PROSITE" id="PS51294">
    <property type="entry name" value="HTH_MYB"/>
    <property type="match status" value="2"/>
</dbReference>
<sequence>MSERAYSRILPRPPLPSVGEKVAGKKSGRGARSFISNRQIWSAEEDDAVRRLVEKFGTSGWTLIAENLALEYNNNQGRSGKQCWERWHNHLDPTIRKCEWSEEEEVTLSKQHRELGNRWAEIAKHLPGRTDNQVKNHCVHVKPPAPCYSLR</sequence>
<feature type="domain" description="Myb-like" evidence="2">
    <location>
        <begin position="37"/>
        <end position="91"/>
    </location>
</feature>
<dbReference type="InterPro" id="IPR017930">
    <property type="entry name" value="Myb_dom"/>
</dbReference>
<accession>D8LCF5</accession>
<evidence type="ECO:0000259" key="2">
    <source>
        <dbReference type="PROSITE" id="PS50090"/>
    </source>
</evidence>